<comment type="caution">
    <text evidence="1">The sequence shown here is derived from an EMBL/GenBank/DDBJ whole genome shotgun (WGS) entry which is preliminary data.</text>
</comment>
<accession>A0A2S5EJE4</accession>
<protein>
    <submittedName>
        <fullName evidence="1">Uncharacterized protein</fullName>
    </submittedName>
</protein>
<organism evidence="1 2">
    <name type="scientific">Petrotoga halophila DSM 16923</name>
    <dbReference type="NCBI Taxonomy" id="1122953"/>
    <lineage>
        <taxon>Bacteria</taxon>
        <taxon>Thermotogati</taxon>
        <taxon>Thermotogota</taxon>
        <taxon>Thermotogae</taxon>
        <taxon>Petrotogales</taxon>
        <taxon>Petrotogaceae</taxon>
        <taxon>Petrotoga</taxon>
    </lineage>
</organism>
<name>A0A2S5EJE4_9BACT</name>
<gene>
    <name evidence="1" type="ORF">AA81_02525</name>
</gene>
<dbReference type="EMBL" id="JALY01000056">
    <property type="protein sequence ID" value="POZ93256.1"/>
    <property type="molecule type" value="Genomic_DNA"/>
</dbReference>
<proteinExistence type="predicted"/>
<keyword evidence="2" id="KW-1185">Reference proteome</keyword>
<sequence length="76" mass="8609">MHPILSFIFIASSILKKLCFEYLPDMEIGNPNTIKSSWFKSNETKYSNSFSDGIVSFGKGIFISCFKKAIPHFLVP</sequence>
<evidence type="ECO:0000313" key="1">
    <source>
        <dbReference type="EMBL" id="POZ93256.1"/>
    </source>
</evidence>
<dbReference type="Proteomes" id="UP000236950">
    <property type="component" value="Unassembled WGS sequence"/>
</dbReference>
<evidence type="ECO:0000313" key="2">
    <source>
        <dbReference type="Proteomes" id="UP000236950"/>
    </source>
</evidence>
<dbReference type="AlphaFoldDB" id="A0A2S5EJE4"/>
<reference evidence="1 2" key="1">
    <citation type="submission" date="2014-01" db="EMBL/GenBank/DDBJ databases">
        <title>Comparative genomics of Petrotoga.</title>
        <authorList>
            <person name="Chow K."/>
            <person name="Charchuk R."/>
            <person name="Nesbo C.L."/>
        </authorList>
    </citation>
    <scope>NUCLEOTIDE SEQUENCE [LARGE SCALE GENOMIC DNA]</scope>
    <source>
        <strain evidence="1 2">DSM 16923</strain>
    </source>
</reference>